<dbReference type="OrthoDB" id="4232400at2759"/>
<accession>A0A8H5TQQ3</accession>
<dbReference type="EMBL" id="JAAGWQ010000058">
    <property type="protein sequence ID" value="KAF5672772.1"/>
    <property type="molecule type" value="Genomic_DNA"/>
</dbReference>
<dbReference type="PANTHER" id="PTHR40628">
    <property type="entry name" value="CHROMO DOMAIN-CONTAINING PROTEIN"/>
    <property type="match status" value="1"/>
</dbReference>
<comment type="caution">
    <text evidence="1">The sequence shown here is derived from an EMBL/GenBank/DDBJ whole genome shotgun (WGS) entry which is preliminary data.</text>
</comment>
<dbReference type="AlphaFoldDB" id="A0A8H5TQQ3"/>
<reference evidence="1 2" key="1">
    <citation type="submission" date="2020-05" db="EMBL/GenBank/DDBJ databases">
        <title>Identification and distribution of gene clusters putatively required for synthesis of sphingolipid metabolism inhibitors in phylogenetically diverse species of the filamentous fungus Fusarium.</title>
        <authorList>
            <person name="Kim H.-S."/>
            <person name="Busman M."/>
            <person name="Brown D.W."/>
            <person name="Divon H."/>
            <person name="Uhlig S."/>
            <person name="Proctor R.H."/>
        </authorList>
    </citation>
    <scope>NUCLEOTIDE SEQUENCE [LARGE SCALE GENOMIC DNA]</scope>
    <source>
        <strain evidence="1 2">NRRL 20693</strain>
    </source>
</reference>
<gene>
    <name evidence="1" type="ORF">FHETE_3606</name>
</gene>
<protein>
    <submittedName>
        <fullName evidence="1">Signal sequence receptor alpha subunit</fullName>
    </submittedName>
</protein>
<name>A0A8H5TQQ3_FUSHE</name>
<sequence length="407" mass="45965">MFHQPESTFDWPDGRWALYTTDAGIAQRLVPGNEKESDNTYHTVDAWVYSPRSNVHISNSGIWFTKDYRECNYIITSANAIQFPVIGCGTAAIPVQRAPENIQMGDEDGGDEEDELDIEPQSYLVLHNVAYCPSIPYSICGKPDGFNYIVSMDETAGPDRRIGTITDAYAAPVAYLTEERHPECDHVQVQIHTSQPPLGPFTTLRWTMRFPPVFHWDVKLPAPPSKRLPLLTSLPLPTPHVFPGWLYSEYSNVHVCRDRAWFGDTYVPLISEVACDNGVLDVASIGIVKLQVHELWVLTMVLHCPKAHCNTFKFPLSKESSNRRLVLRSGRESGNCVVADLSDYGRVVADLTSRKPGGFRFANVQNHPEGTHKGPYTFWKAEIDVPSYRWLEHDVKRAELIFPQFCT</sequence>
<evidence type="ECO:0000313" key="2">
    <source>
        <dbReference type="Proteomes" id="UP000567885"/>
    </source>
</evidence>
<proteinExistence type="predicted"/>
<keyword evidence="2" id="KW-1185">Reference proteome</keyword>
<evidence type="ECO:0000313" key="1">
    <source>
        <dbReference type="EMBL" id="KAF5672772.1"/>
    </source>
</evidence>
<dbReference type="Proteomes" id="UP000567885">
    <property type="component" value="Unassembled WGS sequence"/>
</dbReference>
<keyword evidence="1" id="KW-0675">Receptor</keyword>
<organism evidence="1 2">
    <name type="scientific">Fusarium heterosporum</name>
    <dbReference type="NCBI Taxonomy" id="42747"/>
    <lineage>
        <taxon>Eukaryota</taxon>
        <taxon>Fungi</taxon>
        <taxon>Dikarya</taxon>
        <taxon>Ascomycota</taxon>
        <taxon>Pezizomycotina</taxon>
        <taxon>Sordariomycetes</taxon>
        <taxon>Hypocreomycetidae</taxon>
        <taxon>Hypocreales</taxon>
        <taxon>Nectriaceae</taxon>
        <taxon>Fusarium</taxon>
        <taxon>Fusarium heterosporum species complex</taxon>
    </lineage>
</organism>
<dbReference type="PANTHER" id="PTHR40628:SF1">
    <property type="entry name" value="CHROMO DOMAIN-CONTAINING PROTEIN"/>
    <property type="match status" value="1"/>
</dbReference>